<dbReference type="PANTHER" id="PTHR35868:SF4">
    <property type="entry name" value="DUF2804 DOMAIN-CONTAINING PROTEIN"/>
    <property type="match status" value="1"/>
</dbReference>
<gene>
    <name evidence="2" type="ORF">SPRG_11771</name>
</gene>
<dbReference type="GeneID" id="24133789"/>
<reference evidence="2 3" key="1">
    <citation type="journal article" date="2013" name="PLoS Genet.">
        <title>Distinctive expansion of potential virulence genes in the genome of the oomycete fish pathogen Saprolegnia parasitica.</title>
        <authorList>
            <person name="Jiang R.H."/>
            <person name="de Bruijn I."/>
            <person name="Haas B.J."/>
            <person name="Belmonte R."/>
            <person name="Lobach L."/>
            <person name="Christie J."/>
            <person name="van den Ackerveken G."/>
            <person name="Bottin A."/>
            <person name="Bulone V."/>
            <person name="Diaz-Moreno S.M."/>
            <person name="Dumas B."/>
            <person name="Fan L."/>
            <person name="Gaulin E."/>
            <person name="Govers F."/>
            <person name="Grenville-Briggs L.J."/>
            <person name="Horner N.R."/>
            <person name="Levin J.Z."/>
            <person name="Mammella M."/>
            <person name="Meijer H.J."/>
            <person name="Morris P."/>
            <person name="Nusbaum C."/>
            <person name="Oome S."/>
            <person name="Phillips A.J."/>
            <person name="van Rooyen D."/>
            <person name="Rzeszutek E."/>
            <person name="Saraiva M."/>
            <person name="Secombes C.J."/>
            <person name="Seidl M.F."/>
            <person name="Snel B."/>
            <person name="Stassen J.H."/>
            <person name="Sykes S."/>
            <person name="Tripathy S."/>
            <person name="van den Berg H."/>
            <person name="Vega-Arreguin J.C."/>
            <person name="Wawra S."/>
            <person name="Young S.K."/>
            <person name="Zeng Q."/>
            <person name="Dieguez-Uribeondo J."/>
            <person name="Russ C."/>
            <person name="Tyler B.M."/>
            <person name="van West P."/>
        </authorList>
    </citation>
    <scope>NUCLEOTIDE SEQUENCE [LARGE SCALE GENOMIC DNA]</scope>
    <source>
        <strain evidence="2 3">CBS 223.65</strain>
    </source>
</reference>
<dbReference type="AlphaFoldDB" id="A0A067C7Y5"/>
<accession>A0A067C7Y5</accession>
<organism evidence="2 3">
    <name type="scientific">Saprolegnia parasitica (strain CBS 223.65)</name>
    <dbReference type="NCBI Taxonomy" id="695850"/>
    <lineage>
        <taxon>Eukaryota</taxon>
        <taxon>Sar</taxon>
        <taxon>Stramenopiles</taxon>
        <taxon>Oomycota</taxon>
        <taxon>Saprolegniomycetes</taxon>
        <taxon>Saprolegniales</taxon>
        <taxon>Saprolegniaceae</taxon>
        <taxon>Saprolegnia</taxon>
    </lineage>
</organism>
<keyword evidence="1" id="KW-0732">Signal</keyword>
<feature type="chain" id="PRO_5001634238" description="AttH domain-containing protein" evidence="1">
    <location>
        <begin position="26"/>
        <end position="401"/>
    </location>
</feature>
<dbReference type="PANTHER" id="PTHR35868">
    <property type="entry name" value="DUF2804 DOMAIN-CONTAINING PROTEIN-RELATED"/>
    <property type="match status" value="1"/>
</dbReference>
<dbReference type="Pfam" id="PF10974">
    <property type="entry name" value="DUF2804"/>
    <property type="match status" value="1"/>
</dbReference>
<evidence type="ECO:0008006" key="4">
    <source>
        <dbReference type="Google" id="ProtNLM"/>
    </source>
</evidence>
<dbReference type="VEuPathDB" id="FungiDB:SPRG_11771"/>
<protein>
    <recommendedName>
        <fullName evidence="4">AttH domain-containing protein</fullName>
    </recommendedName>
</protein>
<dbReference type="Proteomes" id="UP000030745">
    <property type="component" value="Unassembled WGS sequence"/>
</dbReference>
<dbReference type="OrthoDB" id="4083947at2759"/>
<proteinExistence type="predicted"/>
<dbReference type="InterPro" id="IPR021243">
    <property type="entry name" value="DUF2804"/>
</dbReference>
<evidence type="ECO:0000313" key="3">
    <source>
        <dbReference type="Proteomes" id="UP000030745"/>
    </source>
</evidence>
<name>A0A067C7Y5_SAPPC</name>
<keyword evidence="3" id="KW-1185">Reference proteome</keyword>
<evidence type="ECO:0000313" key="2">
    <source>
        <dbReference type="EMBL" id="KDO22927.1"/>
    </source>
</evidence>
<dbReference type="OMA" id="NETIEAC"/>
<dbReference type="RefSeq" id="XP_012206364.1">
    <property type="nucleotide sequence ID" value="XM_012350974.1"/>
</dbReference>
<evidence type="ECO:0000256" key="1">
    <source>
        <dbReference type="SAM" id="SignalP"/>
    </source>
</evidence>
<dbReference type="KEGG" id="spar:SPRG_11771"/>
<dbReference type="EMBL" id="KK583260">
    <property type="protein sequence ID" value="KDO22927.1"/>
    <property type="molecule type" value="Genomic_DNA"/>
</dbReference>
<feature type="signal peptide" evidence="1">
    <location>
        <begin position="1"/>
        <end position="25"/>
    </location>
</feature>
<sequence length="401" mass="43844">MHKQALVSAATALLLALLLWPRAAPYAKTTTLHFPAHAPLASAPPDAAYTDGRYSFGRWKHAITDVGFHSHDPTIDVLDALTSRLQTKLWHYTSVDTPRFFLGFAFVQLQYVSDVFLYLVDKDSMEKHEYAARRPGNVGLAFAASSIDTQQCTAFTAATMLDSNETIEACYTGGAWRLRANVPLTSANGSTTTPFAMELALQRDEALTLLYPLADDPWRPAYVHKGAGSAASGHLHFGASHVTVERGLGAIDWTKSMALRETTWHWASASFFAADGAAIGINLSQHVYDVDGASQENAIWVDGRVCALRGVQFQIPDVDPIHATWRIASIAPTLLDNVTLVFTPAGARRDDAGVPYLVHSRFVQPYGTFSGRIVCATEDNIVHEITVENAFGVVEDHFALW</sequence>